<dbReference type="PROSITE" id="PS00101">
    <property type="entry name" value="HEXAPEP_TRANSFERASES"/>
    <property type="match status" value="1"/>
</dbReference>
<evidence type="ECO:0000313" key="4">
    <source>
        <dbReference type="EMBL" id="GAA6411345.1"/>
    </source>
</evidence>
<sequence length="186" mass="21504">MNTRYFLMLKMLFMRSPMKRADYMRKKGVFHSMGEKVMVTSRKIPLYSRLISIGNNVWMASGVSFITHDVCHFMLNGRKKWDEARFEEKIGCIEIGDNVFIGSDVLILYDVKVGNNVVIAAGSLVNRDVPDNSIVGGVPAKVIGNFEDFAEKRRQYHIQYPANNAKQFVSQECEDIMWELFHRERL</sequence>
<name>A0ABQ0BIR1_9FIRM</name>
<dbReference type="InterPro" id="IPR051159">
    <property type="entry name" value="Hexapeptide_acetyltransf"/>
</dbReference>
<comment type="caution">
    <text evidence="4">The sequence shown here is derived from an EMBL/GenBank/DDBJ whole genome shotgun (WGS) entry which is preliminary data.</text>
</comment>
<organism evidence="4 5">
    <name type="scientific">Blautia hominis</name>
    <dbReference type="NCBI Taxonomy" id="2025493"/>
    <lineage>
        <taxon>Bacteria</taxon>
        <taxon>Bacillati</taxon>
        <taxon>Bacillota</taxon>
        <taxon>Clostridia</taxon>
        <taxon>Lachnospirales</taxon>
        <taxon>Lachnospiraceae</taxon>
        <taxon>Blautia</taxon>
    </lineage>
</organism>
<dbReference type="SUPFAM" id="SSF51161">
    <property type="entry name" value="Trimeric LpxA-like enzymes"/>
    <property type="match status" value="1"/>
</dbReference>
<dbReference type="RefSeq" id="WP_369861577.1">
    <property type="nucleotide sequence ID" value="NZ_BAABYW010000002.1"/>
</dbReference>
<dbReference type="PANTHER" id="PTHR23416">
    <property type="entry name" value="SIALIC ACID SYNTHASE-RELATED"/>
    <property type="match status" value="1"/>
</dbReference>
<dbReference type="PANTHER" id="PTHR23416:SF23">
    <property type="entry name" value="ACETYLTRANSFERASE C18B11.09C-RELATED"/>
    <property type="match status" value="1"/>
</dbReference>
<dbReference type="InterPro" id="IPR001451">
    <property type="entry name" value="Hexapep"/>
</dbReference>
<accession>A0ABQ0BIR1</accession>
<comment type="similarity">
    <text evidence="1">Belongs to the transferase hexapeptide repeat family.</text>
</comment>
<dbReference type="EMBL" id="BAABYW010000002">
    <property type="protein sequence ID" value="GAA6411345.1"/>
    <property type="molecule type" value="Genomic_DNA"/>
</dbReference>
<proteinExistence type="inferred from homology"/>
<dbReference type="CDD" id="cd04647">
    <property type="entry name" value="LbH_MAT_like"/>
    <property type="match status" value="1"/>
</dbReference>
<reference evidence="4 5" key="1">
    <citation type="submission" date="2024-04" db="EMBL/GenBank/DDBJ databases">
        <title>Defined microbial consortia suppress multidrug-resistant proinflammatory Enterobacteriaceae via ecological control.</title>
        <authorList>
            <person name="Furuichi M."/>
            <person name="Kawaguchi T."/>
            <person name="Pust M."/>
            <person name="Yasuma K."/>
            <person name="Plichta D."/>
            <person name="Hasegawa N."/>
            <person name="Ohya T."/>
            <person name="Bhattarai S."/>
            <person name="Sasajima S."/>
            <person name="Aoto Y."/>
            <person name="Tuganbaev T."/>
            <person name="Yaginuma M."/>
            <person name="Ueda M."/>
            <person name="Okahashi N."/>
            <person name="Amafuji K."/>
            <person name="Kiridooshi Y."/>
            <person name="Sugita K."/>
            <person name="Strazar M."/>
            <person name="Skelly A."/>
            <person name="Suda W."/>
            <person name="Hattori M."/>
            <person name="Nakamoto N."/>
            <person name="Caballero S."/>
            <person name="Norman J."/>
            <person name="Olle B."/>
            <person name="Tanoue T."/>
            <person name="Arita M."/>
            <person name="Bucci V."/>
            <person name="Atarashi K."/>
            <person name="Xavier R."/>
            <person name="Honda K."/>
        </authorList>
    </citation>
    <scope>NUCLEOTIDE SEQUENCE [LARGE SCALE GENOMIC DNA]</scope>
    <source>
        <strain evidence="5">k04-0078-D8-1</strain>
    </source>
</reference>
<keyword evidence="2" id="KW-0808">Transferase</keyword>
<gene>
    <name evidence="4" type="ORF">K040078D81_54620</name>
</gene>
<evidence type="ECO:0008006" key="6">
    <source>
        <dbReference type="Google" id="ProtNLM"/>
    </source>
</evidence>
<evidence type="ECO:0000256" key="2">
    <source>
        <dbReference type="ARBA" id="ARBA00022679"/>
    </source>
</evidence>
<evidence type="ECO:0000256" key="3">
    <source>
        <dbReference type="ARBA" id="ARBA00022737"/>
    </source>
</evidence>
<keyword evidence="5" id="KW-1185">Reference proteome</keyword>
<dbReference type="Pfam" id="PF00132">
    <property type="entry name" value="Hexapep"/>
    <property type="match status" value="1"/>
</dbReference>
<dbReference type="InterPro" id="IPR018357">
    <property type="entry name" value="Hexapep_transf_CS"/>
</dbReference>
<evidence type="ECO:0000313" key="5">
    <source>
        <dbReference type="Proteomes" id="UP001600943"/>
    </source>
</evidence>
<dbReference type="Proteomes" id="UP001600943">
    <property type="component" value="Unassembled WGS sequence"/>
</dbReference>
<protein>
    <recommendedName>
        <fullName evidence="6">Acyltransferase</fullName>
    </recommendedName>
</protein>
<evidence type="ECO:0000256" key="1">
    <source>
        <dbReference type="ARBA" id="ARBA00007274"/>
    </source>
</evidence>
<keyword evidence="3" id="KW-0677">Repeat</keyword>
<dbReference type="InterPro" id="IPR011004">
    <property type="entry name" value="Trimer_LpxA-like_sf"/>
</dbReference>
<dbReference type="Gene3D" id="2.160.10.10">
    <property type="entry name" value="Hexapeptide repeat proteins"/>
    <property type="match status" value="1"/>
</dbReference>